<dbReference type="PANTHER" id="PTHR43537:SF45">
    <property type="entry name" value="GNTR FAMILY REGULATORY PROTEIN"/>
    <property type="match status" value="1"/>
</dbReference>
<dbReference type="Pfam" id="PF00392">
    <property type="entry name" value="GntR"/>
    <property type="match status" value="1"/>
</dbReference>
<dbReference type="AlphaFoldDB" id="A0AAX3E489"/>
<dbReference type="InterPro" id="IPR011711">
    <property type="entry name" value="GntR_C"/>
</dbReference>
<evidence type="ECO:0000256" key="1">
    <source>
        <dbReference type="ARBA" id="ARBA00023015"/>
    </source>
</evidence>
<dbReference type="PANTHER" id="PTHR43537">
    <property type="entry name" value="TRANSCRIPTIONAL REGULATOR, GNTR FAMILY"/>
    <property type="match status" value="1"/>
</dbReference>
<dbReference type="Pfam" id="PF07729">
    <property type="entry name" value="FCD"/>
    <property type="match status" value="1"/>
</dbReference>
<proteinExistence type="predicted"/>
<organism evidence="5 6">
    <name type="scientific">Rhodopseudomonas palustris</name>
    <dbReference type="NCBI Taxonomy" id="1076"/>
    <lineage>
        <taxon>Bacteria</taxon>
        <taxon>Pseudomonadati</taxon>
        <taxon>Pseudomonadota</taxon>
        <taxon>Alphaproteobacteria</taxon>
        <taxon>Hyphomicrobiales</taxon>
        <taxon>Nitrobacteraceae</taxon>
        <taxon>Rhodopseudomonas</taxon>
    </lineage>
</organism>
<reference evidence="5" key="1">
    <citation type="journal article" date="2022" name="Biol. Control">
        <title>In silico genomic analysis of Rhodopseudomonas palustris strains revealed potential biocontrol agents and crop yield enhancers.</title>
        <authorList>
            <person name="Surachat K."/>
            <person name="Kantachote D."/>
            <person name="Deachamag P."/>
            <person name="Wonglapsuwan M."/>
        </authorList>
    </citation>
    <scope>NUCLEOTIDE SEQUENCE</scope>
    <source>
        <strain evidence="5">TLS06</strain>
    </source>
</reference>
<dbReference type="RefSeq" id="WP_107355437.1">
    <property type="nucleotide sequence ID" value="NZ_CP019967.1"/>
</dbReference>
<dbReference type="InterPro" id="IPR036388">
    <property type="entry name" value="WH-like_DNA-bd_sf"/>
</dbReference>
<dbReference type="InterPro" id="IPR000524">
    <property type="entry name" value="Tscrpt_reg_HTH_GntR"/>
</dbReference>
<dbReference type="SUPFAM" id="SSF46785">
    <property type="entry name" value="Winged helix' DNA-binding domain"/>
    <property type="match status" value="1"/>
</dbReference>
<dbReference type="GO" id="GO:0003677">
    <property type="term" value="F:DNA binding"/>
    <property type="evidence" value="ECO:0007669"/>
    <property type="project" value="UniProtKB-KW"/>
</dbReference>
<evidence type="ECO:0000259" key="4">
    <source>
        <dbReference type="PROSITE" id="PS50949"/>
    </source>
</evidence>
<dbReference type="InterPro" id="IPR036390">
    <property type="entry name" value="WH_DNA-bd_sf"/>
</dbReference>
<dbReference type="Gene3D" id="1.10.10.10">
    <property type="entry name" value="Winged helix-like DNA-binding domain superfamily/Winged helix DNA-binding domain"/>
    <property type="match status" value="1"/>
</dbReference>
<evidence type="ECO:0000313" key="5">
    <source>
        <dbReference type="EMBL" id="UYO41900.1"/>
    </source>
</evidence>
<keyword evidence="1" id="KW-0805">Transcription regulation</keyword>
<dbReference type="EMBL" id="CP076676">
    <property type="protein sequence ID" value="UYO41900.1"/>
    <property type="molecule type" value="Genomic_DNA"/>
</dbReference>
<keyword evidence="3" id="KW-0804">Transcription</keyword>
<dbReference type="PROSITE" id="PS50949">
    <property type="entry name" value="HTH_GNTR"/>
    <property type="match status" value="1"/>
</dbReference>
<keyword evidence="2" id="KW-0238">DNA-binding</keyword>
<protein>
    <submittedName>
        <fullName evidence="5">GntR family transcriptional regulator</fullName>
    </submittedName>
</protein>
<dbReference type="GO" id="GO:0003700">
    <property type="term" value="F:DNA-binding transcription factor activity"/>
    <property type="evidence" value="ECO:0007669"/>
    <property type="project" value="InterPro"/>
</dbReference>
<dbReference type="InterPro" id="IPR008920">
    <property type="entry name" value="TF_FadR/GntR_C"/>
</dbReference>
<evidence type="ECO:0000313" key="6">
    <source>
        <dbReference type="Proteomes" id="UP001163166"/>
    </source>
</evidence>
<name>A0AAX3E489_RHOPL</name>
<dbReference type="SMART" id="SM00345">
    <property type="entry name" value="HTH_GNTR"/>
    <property type="match status" value="1"/>
</dbReference>
<sequence length="225" mass="25616">MPEHTNKSEQVYDVIERMITFQELKPGQMVSEVTLMEATGFGRTPVREALQRLAWERMVEIHPRKGAFIPLISVEVQLKLLELRRVVEEFAVRTCVHRATSVQKRMMLELAREFDEVAKSDDIVLYGDLLKRVHQIIVAAAQNEYLTSSMAPLQGLSRRFWFANISDRPTELMVASEKHSATLRAINQGDEQAAAAASLALNDYLTDFAYRTLRGADARIALQQR</sequence>
<gene>
    <name evidence="5" type="ORF">KQX62_11645</name>
</gene>
<dbReference type="Gene3D" id="1.20.120.530">
    <property type="entry name" value="GntR ligand-binding domain-like"/>
    <property type="match status" value="1"/>
</dbReference>
<evidence type="ECO:0000256" key="2">
    <source>
        <dbReference type="ARBA" id="ARBA00023125"/>
    </source>
</evidence>
<feature type="domain" description="HTH gntR-type" evidence="4">
    <location>
        <begin position="5"/>
        <end position="72"/>
    </location>
</feature>
<dbReference type="SUPFAM" id="SSF48008">
    <property type="entry name" value="GntR ligand-binding domain-like"/>
    <property type="match status" value="1"/>
</dbReference>
<dbReference type="SMART" id="SM00895">
    <property type="entry name" value="FCD"/>
    <property type="match status" value="1"/>
</dbReference>
<evidence type="ECO:0000256" key="3">
    <source>
        <dbReference type="ARBA" id="ARBA00023163"/>
    </source>
</evidence>
<dbReference type="Proteomes" id="UP001163166">
    <property type="component" value="Chromosome"/>
</dbReference>
<dbReference type="CDD" id="cd07377">
    <property type="entry name" value="WHTH_GntR"/>
    <property type="match status" value="1"/>
</dbReference>
<accession>A0AAX3E489</accession>